<comment type="caution">
    <text evidence="1">The sequence shown here is derived from an EMBL/GenBank/DDBJ whole genome shotgun (WGS) entry which is preliminary data.</text>
</comment>
<evidence type="ECO:0008006" key="3">
    <source>
        <dbReference type="Google" id="ProtNLM"/>
    </source>
</evidence>
<reference evidence="1 2" key="1">
    <citation type="submission" date="2015-11" db="EMBL/GenBank/DDBJ databases">
        <title>Genome sequence of Pyrodictium occultum PL-19, a marine hyperthermophilic archaeon isolated from Volcano, Italy.</title>
        <authorList>
            <person name="Utturkar S."/>
            <person name="Huber H."/>
            <person name="Leptihn S."/>
            <person name="Brown S."/>
            <person name="Stetter K.O."/>
            <person name="Podar M."/>
        </authorList>
    </citation>
    <scope>NUCLEOTIDE SEQUENCE [LARGE SCALE GENOMIC DNA]</scope>
    <source>
        <strain evidence="1 2">PL-19</strain>
    </source>
</reference>
<dbReference type="SUPFAM" id="SSF56112">
    <property type="entry name" value="Protein kinase-like (PK-like)"/>
    <property type="match status" value="1"/>
</dbReference>
<dbReference type="STRING" id="2309.CF15_02795"/>
<evidence type="ECO:0000313" key="1">
    <source>
        <dbReference type="EMBL" id="KSW11755.1"/>
    </source>
</evidence>
<organism evidence="1 2">
    <name type="scientific">Pyrodictium occultum</name>
    <dbReference type="NCBI Taxonomy" id="2309"/>
    <lineage>
        <taxon>Archaea</taxon>
        <taxon>Thermoproteota</taxon>
        <taxon>Thermoprotei</taxon>
        <taxon>Desulfurococcales</taxon>
        <taxon>Pyrodictiaceae</taxon>
        <taxon>Pyrodictium</taxon>
    </lineage>
</organism>
<dbReference type="AlphaFoldDB" id="A0A0V8RUM2"/>
<evidence type="ECO:0000313" key="2">
    <source>
        <dbReference type="Proteomes" id="UP000053352"/>
    </source>
</evidence>
<name>A0A0V8RUM2_PYROC</name>
<dbReference type="EMBL" id="LNTB01000001">
    <property type="protein sequence ID" value="KSW11755.1"/>
    <property type="molecule type" value="Genomic_DNA"/>
</dbReference>
<gene>
    <name evidence="1" type="ORF">CF15_02795</name>
</gene>
<protein>
    <recommendedName>
        <fullName evidence="3">Serine/threonine protein kinase</fullName>
    </recommendedName>
</protein>
<dbReference type="InterPro" id="IPR011009">
    <property type="entry name" value="Kinase-like_dom_sf"/>
</dbReference>
<accession>A0A0V8RUM2</accession>
<sequence length="257" mass="28254">MASQRGGESAELAEARAIELRKATPAVCYPDPGSRLCRELLEELEEAGVTHYVNAGRIRLPGGYQLLGRGWAGNVFLAIWRGRVAAVKALHPQSRRSTILWEAAAWAAAAWLGAAPRLYTAGRLYLVADAVLGPRLDEVNEIGCGAARHLIRRLIWKAYRLDRLGLRHGELARPGGQVLIDEKSLEPYIVDYDSSTLSRKPGNLTQLLAGLRRLSLTRRCTRLSGSGEELREALRSYKQAPTLESLERVLSALGLDP</sequence>
<dbReference type="OrthoDB" id="86092at2157"/>
<keyword evidence="2" id="KW-1185">Reference proteome</keyword>
<dbReference type="Proteomes" id="UP000053352">
    <property type="component" value="Unassembled WGS sequence"/>
</dbReference>
<dbReference type="RefSeq" id="WP_058370432.1">
    <property type="nucleotide sequence ID" value="NZ_LNTB01000001.1"/>
</dbReference>
<proteinExistence type="predicted"/>